<gene>
    <name evidence="4" type="ORF">LMUR_12461</name>
</gene>
<dbReference type="AlphaFoldDB" id="A0A829R4I4"/>
<keyword evidence="2" id="KW-0067">ATP-binding</keyword>
<evidence type="ECO:0000256" key="1">
    <source>
        <dbReference type="ARBA" id="ARBA00022741"/>
    </source>
</evidence>
<dbReference type="InterPro" id="IPR050130">
    <property type="entry name" value="ClpA_ClpB"/>
</dbReference>
<dbReference type="GO" id="GO:0034605">
    <property type="term" value="P:cellular response to heat"/>
    <property type="evidence" value="ECO:0007669"/>
    <property type="project" value="TreeGrafter"/>
</dbReference>
<dbReference type="EMBL" id="AODG01000015">
    <property type="protein sequence ID" value="EUJ26623.1"/>
    <property type="molecule type" value="Genomic_DNA"/>
</dbReference>
<dbReference type="InterPro" id="IPR027417">
    <property type="entry name" value="P-loop_NTPase"/>
</dbReference>
<dbReference type="Proteomes" id="UP000019251">
    <property type="component" value="Unassembled WGS sequence"/>
</dbReference>
<dbReference type="InterPro" id="IPR003959">
    <property type="entry name" value="ATPase_AAA_core"/>
</dbReference>
<accession>A0A829R4I4</accession>
<dbReference type="SUPFAM" id="SSF52540">
    <property type="entry name" value="P-loop containing nucleoside triphosphate hydrolases"/>
    <property type="match status" value="1"/>
</dbReference>
<evidence type="ECO:0000313" key="5">
    <source>
        <dbReference type="Proteomes" id="UP000019251"/>
    </source>
</evidence>
<dbReference type="GO" id="GO:0016887">
    <property type="term" value="F:ATP hydrolysis activity"/>
    <property type="evidence" value="ECO:0007669"/>
    <property type="project" value="InterPro"/>
</dbReference>
<dbReference type="Pfam" id="PF07724">
    <property type="entry name" value="AAA_2"/>
    <property type="match status" value="1"/>
</dbReference>
<feature type="domain" description="AAA+ ATPase" evidence="3">
    <location>
        <begin position="90"/>
        <end position="233"/>
    </location>
</feature>
<organism evidence="4 5">
    <name type="scientific">Listeria grayi FSL F6-1183</name>
    <dbReference type="NCBI Taxonomy" id="1265827"/>
    <lineage>
        <taxon>Bacteria</taxon>
        <taxon>Bacillati</taxon>
        <taxon>Bacillota</taxon>
        <taxon>Bacilli</taxon>
        <taxon>Bacillales</taxon>
        <taxon>Listeriaceae</taxon>
        <taxon>Listeria</taxon>
    </lineage>
</organism>
<dbReference type="GO" id="GO:0005524">
    <property type="term" value="F:ATP binding"/>
    <property type="evidence" value="ECO:0007669"/>
    <property type="project" value="UniProtKB-KW"/>
</dbReference>
<dbReference type="PANTHER" id="PTHR11638">
    <property type="entry name" value="ATP-DEPENDENT CLP PROTEASE"/>
    <property type="match status" value="1"/>
</dbReference>
<dbReference type="Gene3D" id="3.40.50.300">
    <property type="entry name" value="P-loop containing nucleotide triphosphate hydrolases"/>
    <property type="match status" value="1"/>
</dbReference>
<dbReference type="PANTHER" id="PTHR11638:SF18">
    <property type="entry name" value="HEAT SHOCK PROTEIN 104"/>
    <property type="match status" value="1"/>
</dbReference>
<sequence length="303" mass="35387">MLENFDSLVRILEESQIEKVLINNPPLFLLNKIKLFSEKIPIEKHQYKKVTENKIKQINKHFDEKIIGQKKAKKIICRKLLAQLIRPSKKPLVLMFYGNPGIGKTETAKYISKMLYGNDNIVREQMTMVGGEASVKYYKATTHNEDSFSKKLLNRFSNVILLDEFALAPEFFHTTFFQMFDEGEYVDQNFNVDVSNSIIICTSNLLSIRDMESSINPALLSRFDGFIEFGDFTIEEKKIIANKVYLEITASKNMRKKYRDRIDRTKILADFSKEIHSFSNMRTIRRFIEDSISNHLLEDIIEK</sequence>
<protein>
    <submittedName>
        <fullName evidence="4">S14 family endopeptidase ClpA</fullName>
    </submittedName>
</protein>
<proteinExistence type="predicted"/>
<dbReference type="GO" id="GO:0005737">
    <property type="term" value="C:cytoplasm"/>
    <property type="evidence" value="ECO:0007669"/>
    <property type="project" value="TreeGrafter"/>
</dbReference>
<keyword evidence="1" id="KW-0547">Nucleotide-binding</keyword>
<dbReference type="InterPro" id="IPR001270">
    <property type="entry name" value="ClpA/B"/>
</dbReference>
<comment type="caution">
    <text evidence="4">The sequence shown here is derived from an EMBL/GenBank/DDBJ whole genome shotgun (WGS) entry which is preliminary data.</text>
</comment>
<evidence type="ECO:0000256" key="2">
    <source>
        <dbReference type="ARBA" id="ARBA00022840"/>
    </source>
</evidence>
<dbReference type="SMART" id="SM00382">
    <property type="entry name" value="AAA"/>
    <property type="match status" value="1"/>
</dbReference>
<reference evidence="4 5" key="1">
    <citation type="submission" date="2012-12" db="EMBL/GenBank/DDBJ databases">
        <title>Novel taxa of Listeriaceae from agricultural environments in the United States.</title>
        <authorList>
            <person name="den Bakker H.C."/>
            <person name="Allred A."/>
            <person name="Warchocki S."/>
            <person name="Wright E.M."/>
            <person name="Burrell A."/>
            <person name="Nightingale K.K."/>
            <person name="Kephart D."/>
            <person name="Wiedmann M."/>
        </authorList>
    </citation>
    <scope>NUCLEOTIDE SEQUENCE [LARGE SCALE GENOMIC DNA]</scope>
    <source>
        <strain evidence="4 5">FSL F6-1183</strain>
    </source>
</reference>
<evidence type="ECO:0000313" key="4">
    <source>
        <dbReference type="EMBL" id="EUJ26623.1"/>
    </source>
</evidence>
<dbReference type="InterPro" id="IPR003593">
    <property type="entry name" value="AAA+_ATPase"/>
</dbReference>
<dbReference type="PRINTS" id="PR00300">
    <property type="entry name" value="CLPPROTEASEA"/>
</dbReference>
<evidence type="ECO:0000259" key="3">
    <source>
        <dbReference type="SMART" id="SM00382"/>
    </source>
</evidence>
<name>A0A829R4I4_LISGR</name>